<comment type="caution">
    <text evidence="3">The sequence shown here is derived from an EMBL/GenBank/DDBJ whole genome shotgun (WGS) entry which is preliminary data.</text>
</comment>
<name>A0A6I4UKM1_9SPHN</name>
<organism evidence="3 4">
    <name type="scientific">Erythrobacter ramosus</name>
    <dbReference type="NCBI Taxonomy" id="35811"/>
    <lineage>
        <taxon>Bacteria</taxon>
        <taxon>Pseudomonadati</taxon>
        <taxon>Pseudomonadota</taxon>
        <taxon>Alphaproteobacteria</taxon>
        <taxon>Sphingomonadales</taxon>
        <taxon>Erythrobacteraceae</taxon>
        <taxon>Erythrobacter/Porphyrobacter group</taxon>
        <taxon>Erythrobacter</taxon>
    </lineage>
</organism>
<evidence type="ECO:0000313" key="5">
    <source>
        <dbReference type="Proteomes" id="UP000548685"/>
    </source>
</evidence>
<dbReference type="Proteomes" id="UP000548685">
    <property type="component" value="Unassembled WGS sequence"/>
</dbReference>
<keyword evidence="5" id="KW-1185">Reference proteome</keyword>
<sequence length="158" mass="17647">MGLFDSIRKIFAAPEPGADPAPAAAPPANRKPAFDYDDQRVPTGARDKIRTILSSLAEVEGMMDREQVQAVSRTEIELMRDEHLPKLVKSYIDIPSAHRAEIFRKTGKSASFILEESLGTMQARIDEIARNLAQHDLDAFSSNAAFISRRYSDNDPFR</sequence>
<dbReference type="EMBL" id="JACICE010000001">
    <property type="protein sequence ID" value="MBB3774420.1"/>
    <property type="molecule type" value="Genomic_DNA"/>
</dbReference>
<dbReference type="EMBL" id="WTYB01000001">
    <property type="protein sequence ID" value="MXP37929.1"/>
    <property type="molecule type" value="Genomic_DNA"/>
</dbReference>
<gene>
    <name evidence="2" type="ORF">FHS52_000363</name>
    <name evidence="3" type="ORF">GRI59_04765</name>
</gene>
<dbReference type="RefSeq" id="WP_160760022.1">
    <property type="nucleotide sequence ID" value="NZ_BAAADZ010000002.1"/>
</dbReference>
<reference evidence="3 4" key="1">
    <citation type="submission" date="2019-12" db="EMBL/GenBank/DDBJ databases">
        <title>Genomic-based taxomic classification of the family Erythrobacteraceae.</title>
        <authorList>
            <person name="Xu L."/>
        </authorList>
    </citation>
    <scope>NUCLEOTIDE SEQUENCE [LARGE SCALE GENOMIC DNA]</scope>
    <source>
        <strain evidence="3 4">JCM 10282</strain>
    </source>
</reference>
<dbReference type="Proteomes" id="UP000430021">
    <property type="component" value="Unassembled WGS sequence"/>
</dbReference>
<evidence type="ECO:0000313" key="2">
    <source>
        <dbReference type="EMBL" id="MBB3774420.1"/>
    </source>
</evidence>
<dbReference type="OrthoDB" id="7173191at2"/>
<evidence type="ECO:0000313" key="3">
    <source>
        <dbReference type="EMBL" id="MXP37929.1"/>
    </source>
</evidence>
<reference evidence="2 5" key="2">
    <citation type="submission" date="2020-08" db="EMBL/GenBank/DDBJ databases">
        <title>Genomic Encyclopedia of Type Strains, Phase IV (KMG-IV): sequencing the most valuable type-strain genomes for metagenomic binning, comparative biology and taxonomic classification.</title>
        <authorList>
            <person name="Goeker M."/>
        </authorList>
    </citation>
    <scope>NUCLEOTIDE SEQUENCE [LARGE SCALE GENOMIC DNA]</scope>
    <source>
        <strain evidence="2 5">DSM 8510</strain>
    </source>
</reference>
<feature type="region of interest" description="Disordered" evidence="1">
    <location>
        <begin position="13"/>
        <end position="39"/>
    </location>
</feature>
<protein>
    <submittedName>
        <fullName evidence="3">Uncharacterized protein</fullName>
    </submittedName>
</protein>
<evidence type="ECO:0000313" key="4">
    <source>
        <dbReference type="Proteomes" id="UP000430021"/>
    </source>
</evidence>
<dbReference type="AlphaFoldDB" id="A0A6I4UKM1"/>
<proteinExistence type="predicted"/>
<evidence type="ECO:0000256" key="1">
    <source>
        <dbReference type="SAM" id="MobiDB-lite"/>
    </source>
</evidence>
<accession>A0A6I4UKM1</accession>